<keyword evidence="1" id="KW-0175">Coiled coil</keyword>
<dbReference type="RefSeq" id="WP_283440596.1">
    <property type="nucleotide sequence ID" value="NZ_FXUL01000001.1"/>
</dbReference>
<name>A0ABY1PTJ4_9BURK</name>
<dbReference type="Gene3D" id="1.20.1280.80">
    <property type="match status" value="1"/>
</dbReference>
<evidence type="ECO:0000256" key="1">
    <source>
        <dbReference type="SAM" id="Coils"/>
    </source>
</evidence>
<comment type="caution">
    <text evidence="3">The sequence shown here is derived from an EMBL/GenBank/DDBJ whole genome shotgun (WGS) entry which is preliminary data.</text>
</comment>
<evidence type="ECO:0000313" key="4">
    <source>
        <dbReference type="Proteomes" id="UP001158049"/>
    </source>
</evidence>
<dbReference type="InterPro" id="IPR015144">
    <property type="entry name" value="T3SS_TyeA"/>
</dbReference>
<accession>A0ABY1PTJ4</accession>
<protein>
    <submittedName>
        <fullName evidence="3">TyeA protein</fullName>
    </submittedName>
</protein>
<proteinExistence type="predicted"/>
<reference evidence="3 4" key="1">
    <citation type="submission" date="2017-05" db="EMBL/GenBank/DDBJ databases">
        <authorList>
            <person name="Varghese N."/>
            <person name="Submissions S."/>
        </authorList>
    </citation>
    <scope>NUCLEOTIDE SEQUENCE [LARGE SCALE GENOMIC DNA]</scope>
    <source>
        <strain evidence="3 4">DSM 26001</strain>
    </source>
</reference>
<gene>
    <name evidence="3" type="ORF">SAMN06295970_101454</name>
</gene>
<evidence type="ECO:0000259" key="2">
    <source>
        <dbReference type="Pfam" id="PF09059"/>
    </source>
</evidence>
<organism evidence="3 4">
    <name type="scientific">Noviherbaspirillum suwonense</name>
    <dbReference type="NCBI Taxonomy" id="1224511"/>
    <lineage>
        <taxon>Bacteria</taxon>
        <taxon>Pseudomonadati</taxon>
        <taxon>Pseudomonadota</taxon>
        <taxon>Betaproteobacteria</taxon>
        <taxon>Burkholderiales</taxon>
        <taxon>Oxalobacteraceae</taxon>
        <taxon>Noviherbaspirillum</taxon>
    </lineage>
</organism>
<sequence length="518" mass="56505">MDATGKARNLTGVRTASQQRKYLLRRAQINGTAAKGVLVARSDRTHSLGRDAFGINRPLAARTLALESGFQTMAPDQTAKALNAIEGQAEVMEMVRQIVLERKMPEPGGVRNRLVRKHLALHLAAGLLDVDADQSDWLLIAASMKGRPPGSRKALLRQLEHGETDESSFEAMFAPALESSGEPERLRKMLFAARRNPRLLGAVLRQALGLNAVQAFRRRNVDPEQLARDILACGENPELLGALAESLEGLDGNAPQMAQMLKSVRGDGRKLSKLWLRAHQAAGAASAERDELRCEVQAAIKELELLDGDQIRGSYNALDAAIDGPEPARFLDAYGEITSEKSTKFTAVLRNMLKFYALDDINVQIDRTKKALGDDLRAERSSSDKAHLSEILDSLSSMHLSTSFLMMVDEFEEKLAGAAARAKVEVPPVNGTMMVLGLLDVIDSGSSQPSQFETLLAKLGLDCDAWTEIFTLQGIKEILRTMPDRIYDSIRGLGKLQEAAQTVLEAAILREEAAAPAP</sequence>
<dbReference type="SUPFAM" id="SSF140591">
    <property type="entry name" value="Type III secretion system domain"/>
    <property type="match status" value="1"/>
</dbReference>
<feature type="coiled-coil region" evidence="1">
    <location>
        <begin position="282"/>
        <end position="309"/>
    </location>
</feature>
<dbReference type="InterPro" id="IPR038347">
    <property type="entry name" value="TyeA_sf"/>
</dbReference>
<keyword evidence="4" id="KW-1185">Reference proteome</keyword>
<dbReference type="Pfam" id="PF09059">
    <property type="entry name" value="TyeA"/>
    <property type="match status" value="1"/>
</dbReference>
<evidence type="ECO:0000313" key="3">
    <source>
        <dbReference type="EMBL" id="SMP44714.1"/>
    </source>
</evidence>
<dbReference type="EMBL" id="FXUL01000001">
    <property type="protein sequence ID" value="SMP44714.1"/>
    <property type="molecule type" value="Genomic_DNA"/>
</dbReference>
<dbReference type="Proteomes" id="UP001158049">
    <property type="component" value="Unassembled WGS sequence"/>
</dbReference>
<feature type="domain" description="Type III secretion system effector delivery regulator TyeA" evidence="2">
    <location>
        <begin position="438"/>
        <end position="512"/>
    </location>
</feature>